<name>A0ABM1MJ64_NICVS</name>
<feature type="compositionally biased region" description="Polar residues" evidence="1">
    <location>
        <begin position="656"/>
        <end position="666"/>
    </location>
</feature>
<dbReference type="GeneID" id="108561262"/>
<sequence>MEDLNKLNENITNIIYANVEKVEMVFAQTHMKSLRELLEEMKPIVQQLKHGKRDLYYEYIEILNNRLNNFNKKVEPNRSLFKELEDKENVNVDDAVEEEPKVGRPRRKAFNKASENIKIVTTEPLNSKLRRPTIVKKEKNDEIDDNQMPPPKDPPQKRGRKKKEVVIKAEKPSNRQTDKINIIEETVPARKSERSSDVVLISQVNTVINLMSDDEDNELPVVGKVVPDVDDLNDVESEAEPEKIFSAPEEGVEPLKKTNRTKNKKYSTISTVDDDEVIEAGPKKRGRTKKKTIVNKAPILDIDPNMDEDEELQRKAKIPKKVATKKVSEYEEMEEEKTEKELKRLTKRSKSNERKSRDKIENSEGAKSPRKNSSVSNWICEDVPTVSEQPSLYEDAEGELVDKCDDLPVPSKISLMTGVNETRIVETRLQSVNETRVIETPLQSVNETRIIEAPLQSVNETRIIEAPLQSVNETVVIERNGTEVSTNYMLSSEKPIFHNTIMNNTNNDSIDSLFPKNKKATLMQLDKTKVIANETVVINAVNETRIIEMPVLQNMNQESVQPSKYNDEDDQFALNGTKIITPAINETVVIDKTNAKPSLQSVEPKTVKSKKKPEKEIFSPYENSPVKKRVEAFENYAKSTSKLKKRFHSDVEKMTSKMTTPTNNRVLPSMSKGYDPGSASKTLSAMKASKQEFREREMHRREKEMEAAKKKEAMLLAMTEEKKRKREEKENKAKLHREELEREKQRVYEAQKVKEEKQKLAASEKHEKLQKLREENEKKRLLLKQKQEKKKLDEQKQRQKVPIYMTMKAPLLPTFDCYDSDSDQEERDHPTIEKPEWLKAEHMRLANRIAAFVNGKLQNTLFSLKPKTPDLSKIFQNIEPDRLRRNSSAIWKHPPRFTLLPHAEEENDV</sequence>
<reference evidence="3" key="1">
    <citation type="submission" date="2025-08" db="UniProtKB">
        <authorList>
            <consortium name="RefSeq"/>
        </authorList>
    </citation>
    <scope>IDENTIFICATION</scope>
    <source>
        <tissue evidence="3">Whole Larva</tissue>
    </source>
</reference>
<organism evidence="2 3">
    <name type="scientific">Nicrophorus vespilloides</name>
    <name type="common">Boreal carrion beetle</name>
    <dbReference type="NCBI Taxonomy" id="110193"/>
    <lineage>
        <taxon>Eukaryota</taxon>
        <taxon>Metazoa</taxon>
        <taxon>Ecdysozoa</taxon>
        <taxon>Arthropoda</taxon>
        <taxon>Hexapoda</taxon>
        <taxon>Insecta</taxon>
        <taxon>Pterygota</taxon>
        <taxon>Neoptera</taxon>
        <taxon>Endopterygota</taxon>
        <taxon>Coleoptera</taxon>
        <taxon>Polyphaga</taxon>
        <taxon>Staphyliniformia</taxon>
        <taxon>Silphidae</taxon>
        <taxon>Nicrophorinae</taxon>
        <taxon>Nicrophorus</taxon>
    </lineage>
</organism>
<feature type="compositionally biased region" description="Basic residues" evidence="1">
    <location>
        <begin position="315"/>
        <end position="324"/>
    </location>
</feature>
<keyword evidence="2" id="KW-1185">Reference proteome</keyword>
<accession>A0ABM1MJ64</accession>
<proteinExistence type="predicted"/>
<gene>
    <name evidence="3" type="primary">LOC108561262</name>
</gene>
<feature type="compositionally biased region" description="Basic and acidic residues" evidence="1">
    <location>
        <begin position="689"/>
        <end position="708"/>
    </location>
</feature>
<protein>
    <submittedName>
        <fullName evidence="3">Uncharacterized protein PFB0765w-like</fullName>
    </submittedName>
</protein>
<dbReference type="Proteomes" id="UP000695000">
    <property type="component" value="Unplaced"/>
</dbReference>
<feature type="compositionally biased region" description="Basic and acidic residues" evidence="1">
    <location>
        <begin position="720"/>
        <end position="780"/>
    </location>
</feature>
<dbReference type="RefSeq" id="XP_017774614.1">
    <property type="nucleotide sequence ID" value="XM_017919125.1"/>
</dbReference>
<feature type="region of interest" description="Disordered" evidence="1">
    <location>
        <begin position="296"/>
        <end position="375"/>
    </location>
</feature>
<feature type="compositionally biased region" description="Basic and acidic residues" evidence="1">
    <location>
        <begin position="337"/>
        <end position="364"/>
    </location>
</feature>
<feature type="region of interest" description="Disordered" evidence="1">
    <location>
        <begin position="720"/>
        <end position="797"/>
    </location>
</feature>
<evidence type="ECO:0000256" key="1">
    <source>
        <dbReference type="SAM" id="MobiDB-lite"/>
    </source>
</evidence>
<feature type="region of interest" description="Disordered" evidence="1">
    <location>
        <begin position="128"/>
        <end position="165"/>
    </location>
</feature>
<evidence type="ECO:0000313" key="3">
    <source>
        <dbReference type="RefSeq" id="XP_017774614.1"/>
    </source>
</evidence>
<evidence type="ECO:0000313" key="2">
    <source>
        <dbReference type="Proteomes" id="UP000695000"/>
    </source>
</evidence>
<feature type="region of interest" description="Disordered" evidence="1">
    <location>
        <begin position="653"/>
        <end position="708"/>
    </location>
</feature>